<reference evidence="6 7" key="1">
    <citation type="submission" date="2016-04" db="EMBL/GenBank/DDBJ databases">
        <title>Complete genome sequence of Fictibacillus phosphorivorans G25-29, a strain toxic to nematodes.</title>
        <authorList>
            <person name="Zheng Z."/>
        </authorList>
    </citation>
    <scope>NUCLEOTIDE SEQUENCE [LARGE SCALE GENOMIC DNA]</scope>
    <source>
        <strain evidence="6 7">G25-29</strain>
    </source>
</reference>
<evidence type="ECO:0000256" key="3">
    <source>
        <dbReference type="ARBA" id="ARBA00022679"/>
    </source>
</evidence>
<name>A0A168VZ22_9BACL</name>
<evidence type="ECO:0000256" key="2">
    <source>
        <dbReference type="ARBA" id="ARBA00022576"/>
    </source>
</evidence>
<keyword evidence="3" id="KW-0808">Transferase</keyword>
<dbReference type="InterPro" id="IPR005814">
    <property type="entry name" value="Aminotrans_3"/>
</dbReference>
<dbReference type="Gene3D" id="3.90.1150.10">
    <property type="entry name" value="Aspartate Aminotransferase, domain 1"/>
    <property type="match status" value="1"/>
</dbReference>
<dbReference type="InterPro" id="IPR015422">
    <property type="entry name" value="PyrdxlP-dep_Trfase_small"/>
</dbReference>
<comment type="similarity">
    <text evidence="1 5">Belongs to the class-III pyridoxal-phosphate-dependent aminotransferase family.</text>
</comment>
<dbReference type="AlphaFoldDB" id="A0A168VZ22"/>
<dbReference type="GO" id="GO:0030170">
    <property type="term" value="F:pyridoxal phosphate binding"/>
    <property type="evidence" value="ECO:0007669"/>
    <property type="project" value="InterPro"/>
</dbReference>
<keyword evidence="7" id="KW-1185">Reference proteome</keyword>
<dbReference type="KEGG" id="fpn:ABE65_009390"/>
<keyword evidence="4 5" id="KW-0663">Pyridoxal phosphate</keyword>
<protein>
    <recommendedName>
        <fullName evidence="8">Aspartate aminotransferase family protein</fullName>
    </recommendedName>
</protein>
<dbReference type="InterPro" id="IPR049704">
    <property type="entry name" value="Aminotrans_3_PPA_site"/>
</dbReference>
<evidence type="ECO:0000313" key="7">
    <source>
        <dbReference type="Proteomes" id="UP000076623"/>
    </source>
</evidence>
<organism evidence="6 7">
    <name type="scientific">Fictibacillus phosphorivorans</name>
    <dbReference type="NCBI Taxonomy" id="1221500"/>
    <lineage>
        <taxon>Bacteria</taxon>
        <taxon>Bacillati</taxon>
        <taxon>Bacillota</taxon>
        <taxon>Bacilli</taxon>
        <taxon>Bacillales</taxon>
        <taxon>Fictibacillaceae</taxon>
        <taxon>Fictibacillus</taxon>
    </lineage>
</organism>
<dbReference type="CDD" id="cd00610">
    <property type="entry name" value="OAT_like"/>
    <property type="match status" value="1"/>
</dbReference>
<evidence type="ECO:0000256" key="1">
    <source>
        <dbReference type="ARBA" id="ARBA00008954"/>
    </source>
</evidence>
<dbReference type="EMBL" id="CP015378">
    <property type="protein sequence ID" value="ANC77005.1"/>
    <property type="molecule type" value="Genomic_DNA"/>
</dbReference>
<dbReference type="Proteomes" id="UP000076623">
    <property type="component" value="Chromosome"/>
</dbReference>
<evidence type="ECO:0000256" key="5">
    <source>
        <dbReference type="RuleBase" id="RU003560"/>
    </source>
</evidence>
<keyword evidence="2" id="KW-0032">Aminotransferase</keyword>
<dbReference type="InterPro" id="IPR015421">
    <property type="entry name" value="PyrdxlP-dep_Trfase_major"/>
</dbReference>
<dbReference type="PANTHER" id="PTHR43094:SF1">
    <property type="entry name" value="AMINOTRANSFERASE CLASS-III"/>
    <property type="match status" value="1"/>
</dbReference>
<evidence type="ECO:0000256" key="4">
    <source>
        <dbReference type="ARBA" id="ARBA00022898"/>
    </source>
</evidence>
<dbReference type="STRING" id="1221500.ABE65_009390"/>
<dbReference type="GO" id="GO:0008483">
    <property type="term" value="F:transaminase activity"/>
    <property type="evidence" value="ECO:0007669"/>
    <property type="project" value="UniProtKB-KW"/>
</dbReference>
<evidence type="ECO:0008006" key="8">
    <source>
        <dbReference type="Google" id="ProtNLM"/>
    </source>
</evidence>
<gene>
    <name evidence="6" type="ORF">ABE65_009390</name>
</gene>
<dbReference type="InterPro" id="IPR015424">
    <property type="entry name" value="PyrdxlP-dep_Trfase"/>
</dbReference>
<dbReference type="NCBIfam" id="NF005375">
    <property type="entry name" value="PRK06917.1"/>
    <property type="match status" value="1"/>
</dbReference>
<dbReference type="PROSITE" id="PS00600">
    <property type="entry name" value="AA_TRANSFER_CLASS_3"/>
    <property type="match status" value="1"/>
</dbReference>
<sequence>MRKTHLIKPVLGSDYPVISHGKGIYLYDKDGKQYIDGSSGAITCNIGHGVHEIAEAMWNQANHVSFVYRSQFTSEAAEQLAEKIAHYAPGDLNSVFFVNSGSEATETALKVAIQYFQEQGNLTKTKVVSRWTSYHGITLGALSMSGHKLRRHRFTSLLEDFPAAHPPYCYQCPLKDTYPGCGVKCADDLESSIQAIGPDQIAAFIAEPIIGASGGAIVPPDEYFKKIREICDRYNILLIADEVMTGMGRTGKMFAMEHWNVTPDIIAIGKGMSAGYTPMAATIVSDRIMNVIESGSKVVMSGHTFSANPQSAAVCLAVIDYMERNNLQENAESMGQYMINHLQRLQWKYPLIGDVRGKGLLCGVEFVKNPITREPFEITSKVTDRLLSICFDNGLLVYPAVGGVTGFSGDSILLSPPLNVTKEQITDIMDILDQSIGELTTQLITEGIYITEATS</sequence>
<dbReference type="Pfam" id="PF00202">
    <property type="entry name" value="Aminotran_3"/>
    <property type="match status" value="1"/>
</dbReference>
<dbReference type="RefSeq" id="WP_066393992.1">
    <property type="nucleotide sequence ID" value="NZ_CP015378.1"/>
</dbReference>
<dbReference type="SUPFAM" id="SSF53383">
    <property type="entry name" value="PLP-dependent transferases"/>
    <property type="match status" value="1"/>
</dbReference>
<accession>A0A168VZ22</accession>
<evidence type="ECO:0000313" key="6">
    <source>
        <dbReference type="EMBL" id="ANC77005.1"/>
    </source>
</evidence>
<dbReference type="Gene3D" id="3.40.640.10">
    <property type="entry name" value="Type I PLP-dependent aspartate aminotransferase-like (Major domain)"/>
    <property type="match status" value="1"/>
</dbReference>
<dbReference type="PANTHER" id="PTHR43094">
    <property type="entry name" value="AMINOTRANSFERASE"/>
    <property type="match status" value="1"/>
</dbReference>
<dbReference type="FunFam" id="3.40.640.10:FF:000014">
    <property type="entry name" value="Adenosylmethionine-8-amino-7-oxononanoate aminotransferase, probable"/>
    <property type="match status" value="1"/>
</dbReference>
<proteinExistence type="inferred from homology"/>